<reference evidence="1 2" key="1">
    <citation type="submission" date="2017-05" db="EMBL/GenBank/DDBJ databases">
        <authorList>
            <person name="Song R."/>
            <person name="Chenine A.L."/>
            <person name="Ruprecht R.M."/>
        </authorList>
    </citation>
    <scope>NUCLEOTIDE SEQUENCE [LARGE SCALE GENOMIC DNA]</scope>
    <source>
        <strain evidence="1 2">CECT 8899</strain>
    </source>
</reference>
<dbReference type="OrthoDB" id="9816113at2"/>
<evidence type="ECO:0000313" key="1">
    <source>
        <dbReference type="EMBL" id="SMY08130.1"/>
    </source>
</evidence>
<dbReference type="AlphaFoldDB" id="A0A238LGW1"/>
<evidence type="ECO:0000313" key="2">
    <source>
        <dbReference type="Proteomes" id="UP000201613"/>
    </source>
</evidence>
<dbReference type="Proteomes" id="UP000201613">
    <property type="component" value="Unassembled WGS sequence"/>
</dbReference>
<proteinExistence type="predicted"/>
<dbReference type="CDD" id="cd06532">
    <property type="entry name" value="Glyco_transf_25"/>
    <property type="match status" value="1"/>
</dbReference>
<keyword evidence="1" id="KW-0808">Transferase</keyword>
<dbReference type="EMBL" id="FXZK01000004">
    <property type="protein sequence ID" value="SMY08130.1"/>
    <property type="molecule type" value="Genomic_DNA"/>
</dbReference>
<dbReference type="RefSeq" id="WP_093992338.1">
    <property type="nucleotide sequence ID" value="NZ_FXZK01000004.1"/>
</dbReference>
<organism evidence="1 2">
    <name type="scientific">Flavimaricola marinus</name>
    <dbReference type="NCBI Taxonomy" id="1819565"/>
    <lineage>
        <taxon>Bacteria</taxon>
        <taxon>Pseudomonadati</taxon>
        <taxon>Pseudomonadota</taxon>
        <taxon>Alphaproteobacteria</taxon>
        <taxon>Rhodobacterales</taxon>
        <taxon>Paracoccaceae</taxon>
        <taxon>Flavimaricola</taxon>
    </lineage>
</organism>
<accession>A0A238LGW1</accession>
<protein>
    <submittedName>
        <fullName evidence="1">Glycosyltransferase family 25 (LPS biosynthesis protein)</fullName>
    </submittedName>
</protein>
<gene>
    <name evidence="1" type="ORF">LOM8899_02279</name>
</gene>
<dbReference type="InterPro" id="IPR002654">
    <property type="entry name" value="Glyco_trans_25"/>
</dbReference>
<keyword evidence="2" id="KW-1185">Reference proteome</keyword>
<sequence>MAQTAHGQALTTIFDHIYIINLPFRTDRRSEIAAQLALVGLSFEHPQVTLFPAIRPDDAGVWPTVGTLGCFMSQLAVLGAALEAGHRSILILEDDLDWSQTFLQTPADTIAAWKDADWDFLHAGLEAAGEGDTQVALKMLTPQDDLMLTHFIGLRGDIIGEARDYLEAITKRPLGSPEGGPMHLDGAYLWYRRAHPDRQTAVGQPRLALQRWSRTDIHDLGWKDSVPVVRQLVRGMRILRNRLRPR</sequence>
<dbReference type="GO" id="GO:0016740">
    <property type="term" value="F:transferase activity"/>
    <property type="evidence" value="ECO:0007669"/>
    <property type="project" value="UniProtKB-KW"/>
</dbReference>
<name>A0A238LGW1_9RHOB</name>